<feature type="non-terminal residue" evidence="2">
    <location>
        <position position="93"/>
    </location>
</feature>
<keyword evidence="3" id="KW-1185">Reference proteome</keyword>
<dbReference type="Proteomes" id="UP000708208">
    <property type="component" value="Unassembled WGS sequence"/>
</dbReference>
<keyword evidence="1" id="KW-1133">Transmembrane helix</keyword>
<name>A0A8J2JU45_9HEXA</name>
<evidence type="ECO:0000256" key="1">
    <source>
        <dbReference type="SAM" id="Phobius"/>
    </source>
</evidence>
<proteinExistence type="predicted"/>
<feature type="non-terminal residue" evidence="2">
    <location>
        <position position="1"/>
    </location>
</feature>
<accession>A0A8J2JU45</accession>
<comment type="caution">
    <text evidence="2">The sequence shown here is derived from an EMBL/GenBank/DDBJ whole genome shotgun (WGS) entry which is preliminary data.</text>
</comment>
<evidence type="ECO:0000313" key="3">
    <source>
        <dbReference type="Proteomes" id="UP000708208"/>
    </source>
</evidence>
<sequence>MGSSRQQVLWRLNMVLALSHAIFVYIRCIQIELEIIPVTKYQQFYMRFMAVCYSLGGLLHFGVIYKRTDIVALINKYMETIANFERRCAEGNA</sequence>
<gene>
    <name evidence="2" type="ORF">AFUS01_LOCUS15302</name>
</gene>
<reference evidence="2" key="1">
    <citation type="submission" date="2021-06" db="EMBL/GenBank/DDBJ databases">
        <authorList>
            <person name="Hodson N. C."/>
            <person name="Mongue J. A."/>
            <person name="Jaron S. K."/>
        </authorList>
    </citation>
    <scope>NUCLEOTIDE SEQUENCE</scope>
</reference>
<protein>
    <submittedName>
        <fullName evidence="2">Uncharacterized protein</fullName>
    </submittedName>
</protein>
<dbReference type="EMBL" id="CAJVCH010134758">
    <property type="protein sequence ID" value="CAG7726387.1"/>
    <property type="molecule type" value="Genomic_DNA"/>
</dbReference>
<feature type="transmembrane region" description="Helical" evidence="1">
    <location>
        <begin position="12"/>
        <end position="33"/>
    </location>
</feature>
<keyword evidence="1" id="KW-0812">Transmembrane</keyword>
<feature type="transmembrane region" description="Helical" evidence="1">
    <location>
        <begin position="45"/>
        <end position="65"/>
    </location>
</feature>
<keyword evidence="1" id="KW-0472">Membrane</keyword>
<evidence type="ECO:0000313" key="2">
    <source>
        <dbReference type="EMBL" id="CAG7726387.1"/>
    </source>
</evidence>
<dbReference type="AlphaFoldDB" id="A0A8J2JU45"/>
<organism evidence="2 3">
    <name type="scientific">Allacma fusca</name>
    <dbReference type="NCBI Taxonomy" id="39272"/>
    <lineage>
        <taxon>Eukaryota</taxon>
        <taxon>Metazoa</taxon>
        <taxon>Ecdysozoa</taxon>
        <taxon>Arthropoda</taxon>
        <taxon>Hexapoda</taxon>
        <taxon>Collembola</taxon>
        <taxon>Symphypleona</taxon>
        <taxon>Sminthuridae</taxon>
        <taxon>Allacma</taxon>
    </lineage>
</organism>